<evidence type="ECO:0000256" key="1">
    <source>
        <dbReference type="SAM" id="MobiDB-lite"/>
    </source>
</evidence>
<feature type="non-terminal residue" evidence="2">
    <location>
        <position position="1"/>
    </location>
</feature>
<dbReference type="Proteomes" id="UP000193240">
    <property type="component" value="Unassembled WGS sequence"/>
</dbReference>
<proteinExistence type="predicted"/>
<dbReference type="EMBL" id="KZ107904">
    <property type="protein sequence ID" value="OSS43209.1"/>
    <property type="molecule type" value="Genomic_DNA"/>
</dbReference>
<gene>
    <name evidence="2" type="ORF">B5807_12170</name>
</gene>
<organism evidence="2 3">
    <name type="scientific">Epicoccum nigrum</name>
    <name type="common">Soil fungus</name>
    <name type="synonym">Epicoccum purpurascens</name>
    <dbReference type="NCBI Taxonomy" id="105696"/>
    <lineage>
        <taxon>Eukaryota</taxon>
        <taxon>Fungi</taxon>
        <taxon>Dikarya</taxon>
        <taxon>Ascomycota</taxon>
        <taxon>Pezizomycotina</taxon>
        <taxon>Dothideomycetes</taxon>
        <taxon>Pleosporomycetidae</taxon>
        <taxon>Pleosporales</taxon>
        <taxon>Pleosporineae</taxon>
        <taxon>Didymellaceae</taxon>
        <taxon>Epicoccum</taxon>
    </lineage>
</organism>
<feature type="region of interest" description="Disordered" evidence="1">
    <location>
        <begin position="38"/>
        <end position="85"/>
    </location>
</feature>
<dbReference type="AlphaFoldDB" id="A0A1Y2LHZ0"/>
<name>A0A1Y2LHZ0_EPING</name>
<accession>A0A1Y2LHZ0</accession>
<reference evidence="2 3" key="1">
    <citation type="journal article" date="2017" name="Genome Announc.">
        <title>Genome sequence of the saprophytic ascomycete Epicoccum nigrum ICMP 19927 strain isolated from New Zealand.</title>
        <authorList>
            <person name="Fokin M."/>
            <person name="Fleetwood D."/>
            <person name="Weir B.S."/>
            <person name="Villas-Boas S.G."/>
        </authorList>
    </citation>
    <scope>NUCLEOTIDE SEQUENCE [LARGE SCALE GENOMIC DNA]</scope>
    <source>
        <strain evidence="2 3">ICMP 19927</strain>
    </source>
</reference>
<protein>
    <submittedName>
        <fullName evidence="2">Uncharacterized protein</fullName>
    </submittedName>
</protein>
<evidence type="ECO:0000313" key="2">
    <source>
        <dbReference type="EMBL" id="OSS43209.1"/>
    </source>
</evidence>
<sequence length="85" mass="9526">RTKERIKAQEKEEITAAAAKADKKKLKLNTKLLREKTTVENKEKAKKKRKEVAAKKALEKEAKAAKKTAAKALKDAQKVSKSPKQ</sequence>
<keyword evidence="3" id="KW-1185">Reference proteome</keyword>
<evidence type="ECO:0000313" key="3">
    <source>
        <dbReference type="Proteomes" id="UP000193240"/>
    </source>
</evidence>
<dbReference type="InParanoid" id="A0A1Y2LHZ0"/>
<feature type="compositionally biased region" description="Basic and acidic residues" evidence="1">
    <location>
        <begin position="51"/>
        <end position="64"/>
    </location>
</feature>